<evidence type="ECO:0000256" key="1">
    <source>
        <dbReference type="ARBA" id="ARBA00007090"/>
    </source>
</evidence>
<dbReference type="Proteomes" id="UP000605670">
    <property type="component" value="Unassembled WGS sequence"/>
</dbReference>
<dbReference type="AlphaFoldDB" id="A0A917F2S7"/>
<protein>
    <submittedName>
        <fullName evidence="16">Carboxypeptidase</fullName>
    </submittedName>
</protein>
<dbReference type="Gene3D" id="3.40.710.10">
    <property type="entry name" value="DD-peptidase/beta-lactamase superfamily"/>
    <property type="match status" value="1"/>
</dbReference>
<keyword evidence="8" id="KW-0133">Cell shape</keyword>
<name>A0A917F2S7_9MICO</name>
<dbReference type="GO" id="GO:0008360">
    <property type="term" value="P:regulation of cell shape"/>
    <property type="evidence" value="ECO:0007669"/>
    <property type="project" value="UniProtKB-KW"/>
</dbReference>
<keyword evidence="3 16" id="KW-0121">Carboxypeptidase</keyword>
<dbReference type="SUPFAM" id="SSF53955">
    <property type="entry name" value="Lysozyme-like"/>
    <property type="match status" value="1"/>
</dbReference>
<keyword evidence="17" id="KW-1185">Reference proteome</keyword>
<keyword evidence="7" id="KW-0378">Hydrolase</keyword>
<accession>A0A917F2S7</accession>
<dbReference type="InterPro" id="IPR001264">
    <property type="entry name" value="Glyco_trans_51"/>
</dbReference>
<dbReference type="GO" id="GO:0009002">
    <property type="term" value="F:serine-type D-Ala-D-Ala carboxypeptidase activity"/>
    <property type="evidence" value="ECO:0007669"/>
    <property type="project" value="UniProtKB-EC"/>
</dbReference>
<feature type="domain" description="PASTA" evidence="15">
    <location>
        <begin position="738"/>
        <end position="802"/>
    </location>
</feature>
<dbReference type="Gene3D" id="3.30.10.20">
    <property type="match status" value="1"/>
</dbReference>
<evidence type="ECO:0000256" key="3">
    <source>
        <dbReference type="ARBA" id="ARBA00022645"/>
    </source>
</evidence>
<evidence type="ECO:0000313" key="17">
    <source>
        <dbReference type="Proteomes" id="UP000605670"/>
    </source>
</evidence>
<dbReference type="PANTHER" id="PTHR32282:SF33">
    <property type="entry name" value="PEPTIDOGLYCAN GLYCOSYLTRANSFERASE"/>
    <property type="match status" value="1"/>
</dbReference>
<gene>
    <name evidence="16" type="ORF">GCM10011366_01110</name>
</gene>
<dbReference type="Pfam" id="PF00905">
    <property type="entry name" value="Transpeptidase"/>
    <property type="match status" value="1"/>
</dbReference>
<evidence type="ECO:0000256" key="13">
    <source>
        <dbReference type="ARBA" id="ARBA00049902"/>
    </source>
</evidence>
<dbReference type="EMBL" id="BMEM01000001">
    <property type="protein sequence ID" value="GGF37385.1"/>
    <property type="molecule type" value="Genomic_DNA"/>
</dbReference>
<evidence type="ECO:0000256" key="6">
    <source>
        <dbReference type="ARBA" id="ARBA00022679"/>
    </source>
</evidence>
<feature type="compositionally biased region" description="Pro residues" evidence="14">
    <location>
        <begin position="829"/>
        <end position="842"/>
    </location>
</feature>
<evidence type="ECO:0000256" key="8">
    <source>
        <dbReference type="ARBA" id="ARBA00022960"/>
    </source>
</evidence>
<keyword evidence="10" id="KW-0511">Multifunctional enzyme</keyword>
<evidence type="ECO:0000256" key="2">
    <source>
        <dbReference type="ARBA" id="ARBA00007739"/>
    </source>
</evidence>
<feature type="region of interest" description="Disordered" evidence="14">
    <location>
        <begin position="802"/>
        <end position="867"/>
    </location>
</feature>
<dbReference type="SMART" id="SM00740">
    <property type="entry name" value="PASTA"/>
    <property type="match status" value="1"/>
</dbReference>
<dbReference type="SUPFAM" id="SSF56601">
    <property type="entry name" value="beta-lactamase/transpeptidase-like"/>
    <property type="match status" value="1"/>
</dbReference>
<keyword evidence="4" id="KW-0645">Protease</keyword>
<reference evidence="16" key="1">
    <citation type="journal article" date="2014" name="Int. J. Syst. Evol. Microbiol.">
        <title>Complete genome sequence of Corynebacterium casei LMG S-19264T (=DSM 44701T), isolated from a smear-ripened cheese.</title>
        <authorList>
            <consortium name="US DOE Joint Genome Institute (JGI-PGF)"/>
            <person name="Walter F."/>
            <person name="Albersmeier A."/>
            <person name="Kalinowski J."/>
            <person name="Ruckert C."/>
        </authorList>
    </citation>
    <scope>NUCLEOTIDE SEQUENCE</scope>
    <source>
        <strain evidence="16">CGMCC 1.12160</strain>
    </source>
</reference>
<comment type="catalytic activity">
    <reaction evidence="13">
        <text>[GlcNAc-(1-&gt;4)-Mur2Ac(oyl-L-Ala-gamma-D-Glu-L-Lys-D-Ala-D-Ala)](n)-di-trans,octa-cis-undecaprenyl diphosphate + beta-D-GlcNAc-(1-&gt;4)-Mur2Ac(oyl-L-Ala-gamma-D-Glu-L-Lys-D-Ala-D-Ala)-di-trans,octa-cis-undecaprenyl diphosphate = [GlcNAc-(1-&gt;4)-Mur2Ac(oyl-L-Ala-gamma-D-Glu-L-Lys-D-Ala-D-Ala)](n+1)-di-trans,octa-cis-undecaprenyl diphosphate + di-trans,octa-cis-undecaprenyl diphosphate + H(+)</text>
        <dbReference type="Rhea" id="RHEA:23708"/>
        <dbReference type="Rhea" id="RHEA-COMP:9602"/>
        <dbReference type="Rhea" id="RHEA-COMP:9603"/>
        <dbReference type="ChEBI" id="CHEBI:15378"/>
        <dbReference type="ChEBI" id="CHEBI:58405"/>
        <dbReference type="ChEBI" id="CHEBI:60033"/>
        <dbReference type="ChEBI" id="CHEBI:78435"/>
        <dbReference type="EC" id="2.4.99.28"/>
    </reaction>
</comment>
<keyword evidence="11" id="KW-0961">Cell wall biogenesis/degradation</keyword>
<dbReference type="InterPro" id="IPR005543">
    <property type="entry name" value="PASTA_dom"/>
</dbReference>
<sequence>MEGMRSAFTAAKLTSLLGVFLAVSVLMGIIGAGLLAPVVGAAGFAAREGVGMFDRLPGDLDQNPLAQQSKILAANGKVLATPAKQNRIIVESKDISQNMKDAQVAIEDERFYQHGGMDLEALARAVVSNATSDNTQGGSTLTQQYIKMALKEEALKNRDAEALSQLDARSGMDGYVRKLRELKYAVTLEERLTKDEILVGYLNLAFYGDNVYGVEAAARHYFNTSAKKLTPSQAATLAGVVRSPTATNPVANPELAQERRDTVLDKMYAQKMITKKELKEAKAVSVTELIEGNLRDSQRSCINSQNPYFCDYVTAWLMQQPALGKTPAERLETLTTKGLTVETTLDLEMSKTLGQMLREATPKNKYHVGSAGSVVEPGTGHVLAINQSSKYSFEESSDKVVKTAVNWNVDSAYGGPGGMQIGSVAKAYTLVEALEKGIPVEATLKIDKPGLADSRGVWLDNPENPQPMPADGETHPVGVFKKEDFQEGCTLGDPVWTVRNAEDKNHDEQVKLRTAAGLSINTAFATLASQVGTCDIRDTMIKLGIHQGNGAEPDPFPPSIVLGSDYGAPLTVAASYAALAADGLYCPPVPVTKIIDSAGKEIPFEKPECEQVIDKEVALGTVELLKGVVAPTGSGWRAILDGNRPAGGKTGTNDNSSHTWFAGFTPQLSTAIFVGNRIGNSQPYDGDMVDLQIGDTYVDGPLFGSSLAAPTWKKFMDWAHRELPVEDWEKPSAEILNGKRVTIPQVIGMTETAAQEALRDAGLTGSIQRVASGQPEGTVVFTTPGVGSSIDTATPVVLHVSTGVPAPAPAPAPRPAPGPTEPEPDEPEPSAPPTTDPPTIEPPPDDGGGGGGGPGNPDPPGQDGKDD</sequence>
<comment type="caution">
    <text evidence="16">The sequence shown here is derived from an EMBL/GenBank/DDBJ whole genome shotgun (WGS) entry which is preliminary data.</text>
</comment>
<feature type="compositionally biased region" description="Gly residues" evidence="14">
    <location>
        <begin position="846"/>
        <end position="855"/>
    </location>
</feature>
<dbReference type="GO" id="GO:0009252">
    <property type="term" value="P:peptidoglycan biosynthetic process"/>
    <property type="evidence" value="ECO:0007669"/>
    <property type="project" value="UniProtKB-KW"/>
</dbReference>
<reference evidence="16" key="2">
    <citation type="submission" date="2020-09" db="EMBL/GenBank/DDBJ databases">
        <authorList>
            <person name="Sun Q."/>
            <person name="Zhou Y."/>
        </authorList>
    </citation>
    <scope>NUCLEOTIDE SEQUENCE</scope>
    <source>
        <strain evidence="16">CGMCC 1.12160</strain>
    </source>
</reference>
<dbReference type="Pfam" id="PF03793">
    <property type="entry name" value="PASTA"/>
    <property type="match status" value="1"/>
</dbReference>
<keyword evidence="5" id="KW-0328">Glycosyltransferase</keyword>
<dbReference type="PANTHER" id="PTHR32282">
    <property type="entry name" value="BINDING PROTEIN TRANSPEPTIDASE, PUTATIVE-RELATED"/>
    <property type="match status" value="1"/>
</dbReference>
<evidence type="ECO:0000256" key="14">
    <source>
        <dbReference type="SAM" id="MobiDB-lite"/>
    </source>
</evidence>
<dbReference type="GO" id="GO:0008658">
    <property type="term" value="F:penicillin binding"/>
    <property type="evidence" value="ECO:0007669"/>
    <property type="project" value="InterPro"/>
</dbReference>
<proteinExistence type="inferred from homology"/>
<dbReference type="GO" id="GO:0008955">
    <property type="term" value="F:peptidoglycan glycosyltransferase activity"/>
    <property type="evidence" value="ECO:0007669"/>
    <property type="project" value="UniProtKB-EC"/>
</dbReference>
<dbReference type="InterPro" id="IPR023346">
    <property type="entry name" value="Lysozyme-like_dom_sf"/>
</dbReference>
<dbReference type="InterPro" id="IPR001460">
    <property type="entry name" value="PCN-bd_Tpept"/>
</dbReference>
<dbReference type="InterPro" id="IPR050396">
    <property type="entry name" value="Glycosyltr_51/Transpeptidase"/>
</dbReference>
<keyword evidence="9" id="KW-0573">Peptidoglycan synthesis</keyword>
<dbReference type="GO" id="GO:0030288">
    <property type="term" value="C:outer membrane-bounded periplasmic space"/>
    <property type="evidence" value="ECO:0007669"/>
    <property type="project" value="TreeGrafter"/>
</dbReference>
<organism evidence="16 17">
    <name type="scientific">Ornithinimicrobium tianjinense</name>
    <dbReference type="NCBI Taxonomy" id="1195761"/>
    <lineage>
        <taxon>Bacteria</taxon>
        <taxon>Bacillati</taxon>
        <taxon>Actinomycetota</taxon>
        <taxon>Actinomycetes</taxon>
        <taxon>Micrococcales</taxon>
        <taxon>Ornithinimicrobiaceae</taxon>
        <taxon>Ornithinimicrobium</taxon>
    </lineage>
</organism>
<dbReference type="InterPro" id="IPR036950">
    <property type="entry name" value="PBP_transglycosylase"/>
</dbReference>
<evidence type="ECO:0000256" key="4">
    <source>
        <dbReference type="ARBA" id="ARBA00022670"/>
    </source>
</evidence>
<dbReference type="FunFam" id="1.10.3810.10:FF:000001">
    <property type="entry name" value="Penicillin-binding protein 1A"/>
    <property type="match status" value="1"/>
</dbReference>
<comment type="similarity">
    <text evidence="1">In the C-terminal section; belongs to the transpeptidase family.</text>
</comment>
<dbReference type="Gene3D" id="1.10.3810.10">
    <property type="entry name" value="Biosynthetic peptidoglycan transglycosylase-like"/>
    <property type="match status" value="1"/>
</dbReference>
<dbReference type="Pfam" id="PF00912">
    <property type="entry name" value="Transgly"/>
    <property type="match status" value="1"/>
</dbReference>
<evidence type="ECO:0000259" key="15">
    <source>
        <dbReference type="PROSITE" id="PS51178"/>
    </source>
</evidence>
<dbReference type="CDD" id="cd06577">
    <property type="entry name" value="PASTA_pknB"/>
    <property type="match status" value="1"/>
</dbReference>
<evidence type="ECO:0000256" key="10">
    <source>
        <dbReference type="ARBA" id="ARBA00023268"/>
    </source>
</evidence>
<dbReference type="GO" id="GO:0071555">
    <property type="term" value="P:cell wall organization"/>
    <property type="evidence" value="ECO:0007669"/>
    <property type="project" value="UniProtKB-KW"/>
</dbReference>
<evidence type="ECO:0000256" key="5">
    <source>
        <dbReference type="ARBA" id="ARBA00022676"/>
    </source>
</evidence>
<evidence type="ECO:0000256" key="7">
    <source>
        <dbReference type="ARBA" id="ARBA00022801"/>
    </source>
</evidence>
<dbReference type="GO" id="GO:0006508">
    <property type="term" value="P:proteolysis"/>
    <property type="evidence" value="ECO:0007669"/>
    <property type="project" value="UniProtKB-KW"/>
</dbReference>
<keyword evidence="6" id="KW-0808">Transferase</keyword>
<comment type="catalytic activity">
    <reaction evidence="12">
        <text>Preferential cleavage: (Ac)2-L-Lys-D-Ala-|-D-Ala. Also transpeptidation of peptidyl-alanyl moieties that are N-acyl substituents of D-alanine.</text>
        <dbReference type="EC" id="3.4.16.4"/>
    </reaction>
</comment>
<evidence type="ECO:0000313" key="16">
    <source>
        <dbReference type="EMBL" id="GGF37385.1"/>
    </source>
</evidence>
<dbReference type="InterPro" id="IPR012338">
    <property type="entry name" value="Beta-lactam/transpept-like"/>
</dbReference>
<dbReference type="PROSITE" id="PS51178">
    <property type="entry name" value="PASTA"/>
    <property type="match status" value="1"/>
</dbReference>
<feature type="compositionally biased region" description="Pro residues" evidence="14">
    <location>
        <begin position="806"/>
        <end position="821"/>
    </location>
</feature>
<evidence type="ECO:0000256" key="11">
    <source>
        <dbReference type="ARBA" id="ARBA00023316"/>
    </source>
</evidence>
<evidence type="ECO:0000256" key="9">
    <source>
        <dbReference type="ARBA" id="ARBA00022984"/>
    </source>
</evidence>
<comment type="similarity">
    <text evidence="2">In the N-terminal section; belongs to the glycosyltransferase 51 family.</text>
</comment>
<evidence type="ECO:0000256" key="12">
    <source>
        <dbReference type="ARBA" id="ARBA00034000"/>
    </source>
</evidence>